<keyword evidence="4 12" id="KW-0732">Signal</keyword>
<organism evidence="14 15">
    <name type="scientific">Callosobruchus maculatus</name>
    <name type="common">Southern cowpea weevil</name>
    <name type="synonym">Pulse bruchid</name>
    <dbReference type="NCBI Taxonomy" id="64391"/>
    <lineage>
        <taxon>Eukaryota</taxon>
        <taxon>Metazoa</taxon>
        <taxon>Ecdysozoa</taxon>
        <taxon>Arthropoda</taxon>
        <taxon>Hexapoda</taxon>
        <taxon>Insecta</taxon>
        <taxon>Pterygota</taxon>
        <taxon>Neoptera</taxon>
        <taxon>Endopterygota</taxon>
        <taxon>Coleoptera</taxon>
        <taxon>Polyphaga</taxon>
        <taxon>Cucujiformia</taxon>
        <taxon>Chrysomeloidea</taxon>
        <taxon>Chrysomelidae</taxon>
        <taxon>Bruchinae</taxon>
        <taxon>Bruchini</taxon>
        <taxon>Callosobruchus</taxon>
    </lineage>
</organism>
<feature type="repeat" description="Filamin" evidence="11">
    <location>
        <begin position="17"/>
        <end position="127"/>
    </location>
</feature>
<keyword evidence="3" id="KW-0808">Transferase</keyword>
<evidence type="ECO:0000313" key="14">
    <source>
        <dbReference type="EMBL" id="VEN39777.1"/>
    </source>
</evidence>
<evidence type="ECO:0000256" key="8">
    <source>
        <dbReference type="ARBA" id="ARBA00045690"/>
    </source>
</evidence>
<dbReference type="Gene3D" id="2.60.40.10">
    <property type="entry name" value="Immunoglobulins"/>
    <property type="match status" value="1"/>
</dbReference>
<dbReference type="Pfam" id="PF05686">
    <property type="entry name" value="Glyco_transf_90"/>
    <property type="match status" value="1"/>
</dbReference>
<dbReference type="InterPro" id="IPR013783">
    <property type="entry name" value="Ig-like_fold"/>
</dbReference>
<dbReference type="EMBL" id="CAACVG010005941">
    <property type="protein sequence ID" value="VEN39777.1"/>
    <property type="molecule type" value="Genomic_DNA"/>
</dbReference>
<evidence type="ECO:0000256" key="12">
    <source>
        <dbReference type="SAM" id="SignalP"/>
    </source>
</evidence>
<feature type="domain" description="Glycosyl transferase CAP10" evidence="13">
    <location>
        <begin position="225"/>
        <end position="468"/>
    </location>
</feature>
<evidence type="ECO:0000256" key="10">
    <source>
        <dbReference type="ARBA" id="ARBA00049246"/>
    </source>
</evidence>
<keyword evidence="15" id="KW-1185">Reference proteome</keyword>
<evidence type="ECO:0000256" key="3">
    <source>
        <dbReference type="ARBA" id="ARBA00022676"/>
    </source>
</evidence>
<evidence type="ECO:0000256" key="2">
    <source>
        <dbReference type="ARBA" id="ARBA00006063"/>
    </source>
</evidence>
<dbReference type="SUPFAM" id="SSF81296">
    <property type="entry name" value="E set domains"/>
    <property type="match status" value="1"/>
</dbReference>
<dbReference type="GO" id="GO:0005788">
    <property type="term" value="C:endoplasmic reticulum lumen"/>
    <property type="evidence" value="ECO:0007669"/>
    <property type="project" value="UniProtKB-SubCell"/>
</dbReference>
<dbReference type="OrthoDB" id="541052at2759"/>
<name>A0A653BXV0_CALMS</name>
<dbReference type="InterPro" id="IPR051091">
    <property type="entry name" value="O-Glucosyltr/Glycosyltrsf_90"/>
</dbReference>
<dbReference type="PROSITE" id="PS50194">
    <property type="entry name" value="FILAMIN_REPEAT"/>
    <property type="match status" value="1"/>
</dbReference>
<comment type="function">
    <text evidence="8">Protein O-glucosyltransferase. Catalyzes the reaction that attaches glucose through an O-glycosidic linkage to a conserved serine residue found in the consensus sequence C-X-S-X-[PA]-C in epidermal growth factor-like repeats. Regulates Notch signaling by glucosylating Notch in the ER, glucosylation is required for the correct folding and cleavage of Notch.</text>
</comment>
<dbReference type="PANTHER" id="PTHR12203:SF122">
    <property type="entry name" value="GLYCOSYL TRANSFERASE CAP10 DOMAIN-CONTAINING PROTEIN"/>
    <property type="match status" value="1"/>
</dbReference>
<keyword evidence="3" id="KW-0328">Glycosyltransferase</keyword>
<keyword evidence="5" id="KW-0256">Endoplasmic reticulum</keyword>
<feature type="signal peptide" evidence="12">
    <location>
        <begin position="1"/>
        <end position="18"/>
    </location>
</feature>
<evidence type="ECO:0000256" key="11">
    <source>
        <dbReference type="PROSITE-ProRule" id="PRU00087"/>
    </source>
</evidence>
<evidence type="ECO:0000313" key="15">
    <source>
        <dbReference type="Proteomes" id="UP000410492"/>
    </source>
</evidence>
<keyword evidence="6" id="KW-0325">Glycoprotein</keyword>
<evidence type="ECO:0000256" key="7">
    <source>
        <dbReference type="ARBA" id="ARBA00043952"/>
    </source>
</evidence>
<sequence>MGLALFLAYFCIIQSGLTQVNIKETKIWGPGLEPDKIVMPARYFFVELAGCTGPEECDANSAQGDLEVKIDGITEQRTPCRTWINILNRKDGFYIVRYKVYVTCIDLKISVLYRGKHVAASPYISNGIVLTDECSCPKDDLENTMKIWGCGGTPLLVRNKLNQFAQIDWTQLRTKVIKTFDKPHSVSICHYIIKDNTAYRKCYGKYVGFNMFMDSILLSLTRKTKLPDLEMFVNLGDWPLAAHNLPEKYPIMSWCGSHDTYDIVMPTYDLTESTLENMGRVTLDVFSVQGNTKSLFKNRIPMLFWRGRDSNKHRLDLIKISRKHSDLINASMTNFFFYRDQQEEYGPKTDYISFFDFFDYKYQLAIDGTVAPYRMPYLLAGGSLVFKTDSKYYEHFYPDLEPNHHYVPVNTDLSDLVHKIKWAMVNDKEAERIAKNGQHFVNDNLTPKNVFCYYMHLLNEFSKKTVSRVDIFDDMELVNQTKVIQCDCAMDVDKMRKLIEKNKKEHQYYVHEAEEL</sequence>
<accession>A0A653BXV0</accession>
<comment type="catalytic activity">
    <reaction evidence="10">
        <text>L-seryl-[EGF-like domain protein] + UDP-alpha-D-glucose = 3-O-(beta-D-glucosyl)-L-seryl-[EGF-like domain protein] + UDP + H(+)</text>
        <dbReference type="Rhea" id="RHEA:58116"/>
        <dbReference type="Rhea" id="RHEA-COMP:14610"/>
        <dbReference type="Rhea" id="RHEA-COMP:16010"/>
        <dbReference type="ChEBI" id="CHEBI:15378"/>
        <dbReference type="ChEBI" id="CHEBI:29999"/>
        <dbReference type="ChEBI" id="CHEBI:58223"/>
        <dbReference type="ChEBI" id="CHEBI:58885"/>
        <dbReference type="ChEBI" id="CHEBI:140576"/>
    </reaction>
</comment>
<protein>
    <recommendedName>
        <fullName evidence="13">Glycosyl transferase CAP10 domain-containing protein</fullName>
    </recommendedName>
</protein>
<dbReference type="GO" id="GO:0046527">
    <property type="term" value="F:glucosyltransferase activity"/>
    <property type="evidence" value="ECO:0007669"/>
    <property type="project" value="TreeGrafter"/>
</dbReference>
<comment type="catalytic activity">
    <reaction evidence="9">
        <text>L-seryl-[EGF-like domain protein] + UDP-alpha-D-xylose = 3-O-(beta-D-xylosyl)-L-seryl-[EGF-like domain protein] + UDP + H(+)</text>
        <dbReference type="Rhea" id="RHEA:62016"/>
        <dbReference type="Rhea" id="RHEA-COMP:16010"/>
        <dbReference type="Rhea" id="RHEA-COMP:16011"/>
        <dbReference type="ChEBI" id="CHEBI:15378"/>
        <dbReference type="ChEBI" id="CHEBI:29999"/>
        <dbReference type="ChEBI" id="CHEBI:57632"/>
        <dbReference type="ChEBI" id="CHEBI:58223"/>
        <dbReference type="ChEBI" id="CHEBI:132085"/>
    </reaction>
</comment>
<dbReference type="SMART" id="SM00672">
    <property type="entry name" value="CAP10"/>
    <property type="match status" value="1"/>
</dbReference>
<comment type="pathway">
    <text evidence="7">Protein modification.</text>
</comment>
<evidence type="ECO:0000256" key="5">
    <source>
        <dbReference type="ARBA" id="ARBA00022824"/>
    </source>
</evidence>
<evidence type="ECO:0000259" key="13">
    <source>
        <dbReference type="SMART" id="SM00672"/>
    </source>
</evidence>
<reference evidence="14 15" key="1">
    <citation type="submission" date="2019-01" db="EMBL/GenBank/DDBJ databases">
        <authorList>
            <person name="Sayadi A."/>
        </authorList>
    </citation>
    <scope>NUCLEOTIDE SEQUENCE [LARGE SCALE GENOMIC DNA]</scope>
</reference>
<dbReference type="InterPro" id="IPR017868">
    <property type="entry name" value="Filamin/ABP280_repeat-like"/>
</dbReference>
<gene>
    <name evidence="14" type="ORF">CALMAC_LOCUS4174</name>
</gene>
<dbReference type="InterPro" id="IPR006598">
    <property type="entry name" value="CAP10"/>
</dbReference>
<dbReference type="Pfam" id="PF00630">
    <property type="entry name" value="Filamin"/>
    <property type="match status" value="1"/>
</dbReference>
<proteinExistence type="inferred from homology"/>
<dbReference type="Proteomes" id="UP000410492">
    <property type="component" value="Unassembled WGS sequence"/>
</dbReference>
<dbReference type="InterPro" id="IPR014756">
    <property type="entry name" value="Ig_E-set"/>
</dbReference>
<feature type="chain" id="PRO_5024831685" description="Glycosyl transferase CAP10 domain-containing protein" evidence="12">
    <location>
        <begin position="19"/>
        <end position="516"/>
    </location>
</feature>
<dbReference type="AlphaFoldDB" id="A0A653BXV0"/>
<evidence type="ECO:0000256" key="4">
    <source>
        <dbReference type="ARBA" id="ARBA00022729"/>
    </source>
</evidence>
<comment type="similarity">
    <text evidence="2">Belongs to the KDELC family.</text>
</comment>
<evidence type="ECO:0000256" key="1">
    <source>
        <dbReference type="ARBA" id="ARBA00004319"/>
    </source>
</evidence>
<dbReference type="PANTHER" id="PTHR12203">
    <property type="entry name" value="KDEL LYS-ASP-GLU-LEU CONTAINING - RELATED"/>
    <property type="match status" value="1"/>
</dbReference>
<comment type="subcellular location">
    <subcellularLocation>
        <location evidence="1">Endoplasmic reticulum lumen</location>
    </subcellularLocation>
</comment>
<evidence type="ECO:0000256" key="9">
    <source>
        <dbReference type="ARBA" id="ARBA00047553"/>
    </source>
</evidence>
<evidence type="ECO:0000256" key="6">
    <source>
        <dbReference type="ARBA" id="ARBA00023180"/>
    </source>
</evidence>